<dbReference type="Proteomes" id="UP000001472">
    <property type="component" value="Chromosome"/>
</dbReference>
<dbReference type="AlphaFoldDB" id="A0A0H3M2E9"/>
<gene>
    <name evidence="1" type="ordered locus">BCG_0092</name>
</gene>
<protein>
    <submittedName>
        <fullName evidence="1">Uncharacterized protein</fullName>
    </submittedName>
</protein>
<proteinExistence type="predicted"/>
<dbReference type="EMBL" id="AM408590">
    <property type="protein sequence ID" value="CAL70076.1"/>
    <property type="molecule type" value="Genomic_DNA"/>
</dbReference>
<accession>A0A0H3M2E9</accession>
<organism evidence="1 2">
    <name type="scientific">Mycobacterium bovis (strain BCG / Pasteur 1173P2)</name>
    <dbReference type="NCBI Taxonomy" id="410289"/>
    <lineage>
        <taxon>Bacteria</taxon>
        <taxon>Bacillati</taxon>
        <taxon>Actinomycetota</taxon>
        <taxon>Actinomycetes</taxon>
        <taxon>Mycobacteriales</taxon>
        <taxon>Mycobacteriaceae</taxon>
        <taxon>Mycobacterium</taxon>
        <taxon>Mycobacterium tuberculosis complex</taxon>
    </lineage>
</organism>
<sequence>MCADAQPSGSVGLLGRNCPTATTRWRRAGEGLTAADTIEVKLWAGKPRLHPLVPKRAVGVLLAVAHGQVAKTPSATRAIAFRHVRLMRVRWICAGNRGRKHKRRCTTQYRSTQASKLQLHFKLRQTLNRLGGLQAMVSACG</sequence>
<evidence type="ECO:0000313" key="2">
    <source>
        <dbReference type="Proteomes" id="UP000001472"/>
    </source>
</evidence>
<dbReference type="KEGG" id="mbb:BCG_0092"/>
<evidence type="ECO:0000313" key="1">
    <source>
        <dbReference type="EMBL" id="CAL70076.1"/>
    </source>
</evidence>
<name>A0A0H3M2E9_MYCBP</name>
<dbReference type="HOGENOM" id="CLU_1823195_0_0_11"/>
<reference evidence="1 2" key="1">
    <citation type="journal article" date="2007" name="Proc. Natl. Acad. Sci. U.S.A.">
        <title>Genome plasticity of BCG and impact on vaccine efficacy.</title>
        <authorList>
            <person name="Brosch R."/>
            <person name="Gordon S.V."/>
            <person name="Garnier T."/>
            <person name="Eiglmeier K."/>
            <person name="Frigui W."/>
            <person name="Valenti P."/>
            <person name="Dos Santos S."/>
            <person name="Duthoy S."/>
            <person name="Lacroix C."/>
            <person name="Garcia-Pelayo C."/>
            <person name="Inwald J.K."/>
            <person name="Golby P."/>
            <person name="Garcia J.N."/>
            <person name="Hewinson R.G."/>
            <person name="Behr M.A."/>
            <person name="Quail M.A."/>
            <person name="Churcher C."/>
            <person name="Barrell B.G."/>
            <person name="Parkhill J."/>
            <person name="Cole S.T."/>
        </authorList>
    </citation>
    <scope>NUCLEOTIDE SEQUENCE [LARGE SCALE GENOMIC DNA]</scope>
    <source>
        <strain evidence="2">BCG / Pasteur 1173P2</strain>
    </source>
</reference>